<name>B8MFA1_TALSN</name>
<dbReference type="RefSeq" id="XP_002483434.1">
    <property type="nucleotide sequence ID" value="XM_002483389.1"/>
</dbReference>
<reference evidence="2" key="1">
    <citation type="journal article" date="2015" name="Genome Announc.">
        <title>Genome sequence of the AIDS-associated pathogen Penicillium marneffei (ATCC18224) and its near taxonomic relative Talaromyces stipitatus (ATCC10500).</title>
        <authorList>
            <person name="Nierman W.C."/>
            <person name="Fedorova-Abrams N.D."/>
            <person name="Andrianopoulos A."/>
        </authorList>
    </citation>
    <scope>NUCLEOTIDE SEQUENCE [LARGE SCALE GENOMIC DNA]</scope>
    <source>
        <strain evidence="2">ATCC 10500 / CBS 375.48 / QM 6759 / NRRL 1006</strain>
    </source>
</reference>
<dbReference type="InParanoid" id="B8MFA1"/>
<dbReference type="HOGENOM" id="CLU_3088912_0_0_1"/>
<dbReference type="GeneID" id="8108182"/>
<dbReference type="Proteomes" id="UP000001745">
    <property type="component" value="Unassembled WGS sequence"/>
</dbReference>
<dbReference type="OrthoDB" id="2213137at2759"/>
<accession>B8MFA1</accession>
<organism evidence="1 2">
    <name type="scientific">Talaromyces stipitatus (strain ATCC 10500 / CBS 375.48 / QM 6759 / NRRL 1006)</name>
    <name type="common">Penicillium stipitatum</name>
    <dbReference type="NCBI Taxonomy" id="441959"/>
    <lineage>
        <taxon>Eukaryota</taxon>
        <taxon>Fungi</taxon>
        <taxon>Dikarya</taxon>
        <taxon>Ascomycota</taxon>
        <taxon>Pezizomycotina</taxon>
        <taxon>Eurotiomycetes</taxon>
        <taxon>Eurotiomycetidae</taxon>
        <taxon>Eurotiales</taxon>
        <taxon>Trichocomaceae</taxon>
        <taxon>Talaromyces</taxon>
        <taxon>Talaromyces sect. Talaromyces</taxon>
    </lineage>
</organism>
<dbReference type="EMBL" id="EQ962656">
    <property type="protein sequence ID" value="EED16200.1"/>
    <property type="molecule type" value="Genomic_DNA"/>
</dbReference>
<dbReference type="PhylomeDB" id="B8MFA1"/>
<gene>
    <name evidence="1" type="ORF">TSTA_013060</name>
</gene>
<evidence type="ECO:0000313" key="1">
    <source>
        <dbReference type="EMBL" id="EED16200.1"/>
    </source>
</evidence>
<protein>
    <submittedName>
        <fullName evidence="1">Uncharacterized protein</fullName>
    </submittedName>
</protein>
<dbReference type="VEuPathDB" id="FungiDB:TSTA_013060"/>
<evidence type="ECO:0000313" key="2">
    <source>
        <dbReference type="Proteomes" id="UP000001745"/>
    </source>
</evidence>
<sequence length="52" mass="6059">MWHLIITLGVLSAVGKELLFTPTILYLDEWFIRRKGLSLGSYVDESFSLWNE</sequence>
<dbReference type="AlphaFoldDB" id="B8MFA1"/>
<keyword evidence="2" id="KW-1185">Reference proteome</keyword>
<proteinExistence type="predicted"/>